<accession>A0A8J4LRG4</accession>
<feature type="region of interest" description="Disordered" evidence="8">
    <location>
        <begin position="131"/>
        <end position="176"/>
    </location>
</feature>
<evidence type="ECO:0000313" key="11">
    <source>
        <dbReference type="Proteomes" id="UP000722791"/>
    </source>
</evidence>
<feature type="region of interest" description="Disordered" evidence="8">
    <location>
        <begin position="80"/>
        <end position="100"/>
    </location>
</feature>
<keyword evidence="4" id="KW-1133">Transmembrane helix</keyword>
<dbReference type="EMBL" id="BNCQ01000022">
    <property type="protein sequence ID" value="GIM06900.1"/>
    <property type="molecule type" value="Genomic_DNA"/>
</dbReference>
<feature type="compositionally biased region" description="Gly residues" evidence="8">
    <location>
        <begin position="284"/>
        <end position="295"/>
    </location>
</feature>
<proteinExistence type="inferred from homology"/>
<feature type="region of interest" description="Disordered" evidence="8">
    <location>
        <begin position="787"/>
        <end position="807"/>
    </location>
</feature>
<feature type="compositionally biased region" description="Low complexity" evidence="8">
    <location>
        <begin position="1158"/>
        <end position="1185"/>
    </location>
</feature>
<dbReference type="PANTHER" id="PTHR11920">
    <property type="entry name" value="GUANYLYL CYCLASE"/>
    <property type="match status" value="1"/>
</dbReference>
<evidence type="ECO:0000256" key="3">
    <source>
        <dbReference type="ARBA" id="ARBA00022741"/>
    </source>
</evidence>
<dbReference type="InterPro" id="IPR001054">
    <property type="entry name" value="A/G_cyclase"/>
</dbReference>
<feature type="region of interest" description="Disordered" evidence="8">
    <location>
        <begin position="284"/>
        <end position="303"/>
    </location>
</feature>
<dbReference type="SMART" id="SM00044">
    <property type="entry name" value="CYCc"/>
    <property type="match status" value="1"/>
</dbReference>
<comment type="subcellular location">
    <subcellularLocation>
        <location evidence="1">Membrane</location>
    </subcellularLocation>
</comment>
<evidence type="ECO:0000256" key="6">
    <source>
        <dbReference type="ARBA" id="ARBA00023239"/>
    </source>
</evidence>
<dbReference type="CDD" id="cd07302">
    <property type="entry name" value="CHD"/>
    <property type="match status" value="1"/>
</dbReference>
<comment type="similarity">
    <text evidence="7">Belongs to the adenylyl cyclase class-4/guanylyl cyclase family.</text>
</comment>
<sequence length="1485" mass="150627">MHFFIYLMGCDLYVVRVLLLAVYYNLPYTCRATCCTMKNLPYPSLQVLMPAADLDAASVATTATPCPCPTLTSTRSVALDPCGAATTPGSPSTKTATDTTAASQPFGTLQMELASNSMTSSFDVSNVVGLTAKDSPHQPQHQDQRQQHPQLLGEQHQWGGGASSLAMGASGGTATATSVSTLPSAVAAAAAAASPAVADDLRMNLHVRDSAVPSLNGYCGRHTHLPEKIQSLLLLPTRRSSQEHSQSEQPRTADGSDGDGGGGEEAPGAAASGAAKLVAVARDGGGSGSGGGGATAPGVTFPGVGSDAATDRFSKSTKGIQTVQEHEVDVSAEVAEVAAPQQQRSPPQPPAGASRPVQQEGSALLALLTGIGDEPDTDTVATNSAAMLEGEMAASAQQMKRPNNCRTTPTKMAATTTAMPTAPRHHSAREVAGGAVGQERIINGDVGGASDGFVSLSTPMSISGVGVGAMAAGGGLGSTSTAVPAAAASASSPWSRPQSSRVLAFASSLRTAPHALLPPGAVPTGTAAAPSSAVPAPLAPPPASTPSMPHSFVSSGTSGCLTPTGRPRTQTGGQPISAAAGQRNSLKLRSPMVLADAFSGSSLYGSAAVVTGGGDGGAASGVGDGVMFKASSFSYGLPYGTGGGTAEDAVTEASSTPRTRPSALLPGRQSMLLRIGSSALSKVSLLTSGAAEIFVPDSGPSNIMGTSARVTGGGRPMPQQTASAAMAAAATSADLRFAYTGPAEDPAMGIAETGGCSITLAGGGGEGADAHNSRMVAAARAAAGSAATSRRWQLPSPSPPPSVVGSNLRPQAPVRECWHEVCATSVIDPMTGSLAVVLVQQDVTAKVVAERHVHQVAEVEHRLLEQIFPRHVLQYITEESVAPSGMQSSPGNIFSPGSLETVTSSHDLSFLPTHSPNPSLMPQMDIWRPQIRDCNRLATWHPKVTVLFADIQGFTPMCKVLPARVVMAFLNTLFTRFDAMLDYYRVYKVETIGDCYMVAGGLIREDEDGMAAVQGGGHVDPDQAGNVFAFAKAMLRAAACVKLPTTGTPVRVRVGIHSGPVVSGVVGTRMPRFCLFGDTVNTASRMESTGVPGSIHVSEDTYDMLRHEPGWQPTGGIEVKGKGLMRTHLWTPPVQGCAEPRVYSTPTLSVNQDSLTFPASAPASSQAPVPLPPGSGTTASTAGVGNGTVEAKARGSLSSAPVSFIESNVVSRRQDMGASVSFSQPQAHSAAQGGKTDQHDANSAAALGTPDPRLLLEQMEALARSIAGLPMVPLVATADDGSGGGGDDNCNAKDINRGVQEGDVDCIAKAKASGSFDADASSNPCITTSGRLFIAATESTATVSSKKAIADAGTNAAAAAAAAADNSICVDADGFPCSLSTKLVLGGLGLGRILSEASSNSEQLLSTWAPAMLEAMAAAGTSPFVPRMADRPAAVNPSVIGTGSSGLGPGGGLVASSHSRSRSGSFLIAECHASLAAWHRQASGV</sequence>
<evidence type="ECO:0000256" key="1">
    <source>
        <dbReference type="ARBA" id="ARBA00004370"/>
    </source>
</evidence>
<keyword evidence="3" id="KW-0547">Nucleotide-binding</keyword>
<evidence type="ECO:0000256" key="8">
    <source>
        <dbReference type="SAM" id="MobiDB-lite"/>
    </source>
</evidence>
<protein>
    <recommendedName>
        <fullName evidence="9">Guanylate cyclase domain-containing protein</fullName>
    </recommendedName>
</protein>
<keyword evidence="6 7" id="KW-0456">Lyase</keyword>
<feature type="compositionally biased region" description="Polar residues" evidence="8">
    <location>
        <begin position="1220"/>
        <end position="1229"/>
    </location>
</feature>
<dbReference type="Pfam" id="PF00211">
    <property type="entry name" value="Guanylate_cyc"/>
    <property type="match status" value="1"/>
</dbReference>
<evidence type="ECO:0000313" key="10">
    <source>
        <dbReference type="EMBL" id="GIM06900.1"/>
    </source>
</evidence>
<dbReference type="GO" id="GO:0007168">
    <property type="term" value="P:receptor guanylyl cyclase signaling pathway"/>
    <property type="evidence" value="ECO:0007669"/>
    <property type="project" value="TreeGrafter"/>
</dbReference>
<feature type="region of interest" description="Disordered" evidence="8">
    <location>
        <begin position="338"/>
        <end position="359"/>
    </location>
</feature>
<dbReference type="Proteomes" id="UP000722791">
    <property type="component" value="Unassembled WGS sequence"/>
</dbReference>
<evidence type="ECO:0000256" key="5">
    <source>
        <dbReference type="ARBA" id="ARBA00023136"/>
    </source>
</evidence>
<reference evidence="10" key="1">
    <citation type="journal article" date="2021" name="Proc. Natl. Acad. Sci. U.S.A.">
        <title>Three genomes in the algal genus Volvox reveal the fate of a haploid sex-determining region after a transition to homothallism.</title>
        <authorList>
            <person name="Yamamoto K."/>
            <person name="Hamaji T."/>
            <person name="Kawai-Toyooka H."/>
            <person name="Matsuzaki R."/>
            <person name="Takahashi F."/>
            <person name="Nishimura Y."/>
            <person name="Kawachi M."/>
            <person name="Noguchi H."/>
            <person name="Minakuchi Y."/>
            <person name="Umen J.G."/>
            <person name="Toyoda A."/>
            <person name="Nozaki H."/>
        </authorList>
    </citation>
    <scope>NUCLEOTIDE SEQUENCE</scope>
    <source>
        <strain evidence="10">NIES-3785</strain>
    </source>
</reference>
<feature type="region of interest" description="Disordered" evidence="8">
    <location>
        <begin position="238"/>
        <end position="274"/>
    </location>
</feature>
<keyword evidence="5" id="KW-0472">Membrane</keyword>
<dbReference type="PROSITE" id="PS50125">
    <property type="entry name" value="GUANYLATE_CYCLASE_2"/>
    <property type="match status" value="1"/>
</dbReference>
<organism evidence="10 11">
    <name type="scientific">Volvox reticuliferus</name>
    <dbReference type="NCBI Taxonomy" id="1737510"/>
    <lineage>
        <taxon>Eukaryota</taxon>
        <taxon>Viridiplantae</taxon>
        <taxon>Chlorophyta</taxon>
        <taxon>core chlorophytes</taxon>
        <taxon>Chlorophyceae</taxon>
        <taxon>CS clade</taxon>
        <taxon>Chlamydomonadales</taxon>
        <taxon>Volvocaceae</taxon>
        <taxon>Volvox</taxon>
    </lineage>
</organism>
<dbReference type="InterPro" id="IPR050401">
    <property type="entry name" value="Cyclic_nucleotide_synthase"/>
</dbReference>
<dbReference type="Gene3D" id="3.30.70.1230">
    <property type="entry name" value="Nucleotide cyclase"/>
    <property type="match status" value="1"/>
</dbReference>
<feature type="compositionally biased region" description="Basic and acidic residues" evidence="8">
    <location>
        <begin position="134"/>
        <end position="146"/>
    </location>
</feature>
<name>A0A8J4LRG4_9CHLO</name>
<dbReference type="GO" id="GO:0000166">
    <property type="term" value="F:nucleotide binding"/>
    <property type="evidence" value="ECO:0007669"/>
    <property type="project" value="UniProtKB-KW"/>
</dbReference>
<dbReference type="GO" id="GO:0001653">
    <property type="term" value="F:peptide receptor activity"/>
    <property type="evidence" value="ECO:0007669"/>
    <property type="project" value="TreeGrafter"/>
</dbReference>
<evidence type="ECO:0000256" key="7">
    <source>
        <dbReference type="RuleBase" id="RU000405"/>
    </source>
</evidence>
<feature type="region of interest" description="Disordered" evidence="8">
    <location>
        <begin position="520"/>
        <end position="583"/>
    </location>
</feature>
<keyword evidence="2" id="KW-0812">Transmembrane</keyword>
<feature type="compositionally biased region" description="Low complexity" evidence="8">
    <location>
        <begin position="520"/>
        <end position="536"/>
    </location>
</feature>
<feature type="region of interest" description="Disordered" evidence="8">
    <location>
        <begin position="1154"/>
        <end position="1185"/>
    </location>
</feature>
<feature type="compositionally biased region" description="Low complexity" evidence="8">
    <location>
        <begin position="163"/>
        <end position="176"/>
    </location>
</feature>
<feature type="compositionally biased region" description="Low complexity" evidence="8">
    <location>
        <begin position="338"/>
        <end position="356"/>
    </location>
</feature>
<dbReference type="GO" id="GO:0004016">
    <property type="term" value="F:adenylate cyclase activity"/>
    <property type="evidence" value="ECO:0007669"/>
    <property type="project" value="TreeGrafter"/>
</dbReference>
<evidence type="ECO:0000256" key="4">
    <source>
        <dbReference type="ARBA" id="ARBA00022989"/>
    </source>
</evidence>
<feature type="compositionally biased region" description="Low complexity" evidence="8">
    <location>
        <begin position="562"/>
        <end position="575"/>
    </location>
</feature>
<dbReference type="PANTHER" id="PTHR11920:SF335">
    <property type="entry name" value="GUANYLATE CYCLASE"/>
    <property type="match status" value="1"/>
</dbReference>
<evidence type="ECO:0000259" key="9">
    <source>
        <dbReference type="PROSITE" id="PS50125"/>
    </source>
</evidence>
<dbReference type="InterPro" id="IPR029787">
    <property type="entry name" value="Nucleotide_cyclase"/>
</dbReference>
<feature type="compositionally biased region" description="Polar residues" evidence="8">
    <location>
        <begin position="552"/>
        <end position="561"/>
    </location>
</feature>
<dbReference type="SUPFAM" id="SSF55073">
    <property type="entry name" value="Nucleotide cyclase"/>
    <property type="match status" value="1"/>
</dbReference>
<feature type="region of interest" description="Disordered" evidence="8">
    <location>
        <begin position="1216"/>
        <end position="1247"/>
    </location>
</feature>
<dbReference type="InterPro" id="IPR018297">
    <property type="entry name" value="A/G_cyclase_CS"/>
</dbReference>
<comment type="caution">
    <text evidence="10">The sequence shown here is derived from an EMBL/GenBank/DDBJ whole genome shotgun (WGS) entry which is preliminary data.</text>
</comment>
<dbReference type="PROSITE" id="PS00452">
    <property type="entry name" value="GUANYLATE_CYCLASE_1"/>
    <property type="match status" value="1"/>
</dbReference>
<feature type="domain" description="Guanylate cyclase" evidence="9">
    <location>
        <begin position="945"/>
        <end position="1087"/>
    </location>
</feature>
<dbReference type="GO" id="GO:0035556">
    <property type="term" value="P:intracellular signal transduction"/>
    <property type="evidence" value="ECO:0007669"/>
    <property type="project" value="InterPro"/>
</dbReference>
<gene>
    <name evidence="10" type="ORF">Vretimale_11130</name>
</gene>
<dbReference type="GO" id="GO:0004383">
    <property type="term" value="F:guanylate cyclase activity"/>
    <property type="evidence" value="ECO:0007669"/>
    <property type="project" value="TreeGrafter"/>
</dbReference>
<dbReference type="GO" id="GO:0005886">
    <property type="term" value="C:plasma membrane"/>
    <property type="evidence" value="ECO:0007669"/>
    <property type="project" value="TreeGrafter"/>
</dbReference>
<evidence type="ECO:0000256" key="2">
    <source>
        <dbReference type="ARBA" id="ARBA00022692"/>
    </source>
</evidence>